<evidence type="ECO:0000313" key="2">
    <source>
        <dbReference type="Proteomes" id="UP001283361"/>
    </source>
</evidence>
<accession>A0AAE1AQ45</accession>
<name>A0AAE1AQ45_9GAST</name>
<organism evidence="1 2">
    <name type="scientific">Elysia crispata</name>
    <name type="common">lettuce slug</name>
    <dbReference type="NCBI Taxonomy" id="231223"/>
    <lineage>
        <taxon>Eukaryota</taxon>
        <taxon>Metazoa</taxon>
        <taxon>Spiralia</taxon>
        <taxon>Lophotrochozoa</taxon>
        <taxon>Mollusca</taxon>
        <taxon>Gastropoda</taxon>
        <taxon>Heterobranchia</taxon>
        <taxon>Euthyneura</taxon>
        <taxon>Panpulmonata</taxon>
        <taxon>Sacoglossa</taxon>
        <taxon>Placobranchoidea</taxon>
        <taxon>Plakobranchidae</taxon>
        <taxon>Elysia</taxon>
    </lineage>
</organism>
<keyword evidence="2" id="KW-1185">Reference proteome</keyword>
<comment type="caution">
    <text evidence="1">The sequence shown here is derived from an EMBL/GenBank/DDBJ whole genome shotgun (WGS) entry which is preliminary data.</text>
</comment>
<proteinExistence type="predicted"/>
<dbReference type="Proteomes" id="UP001283361">
    <property type="component" value="Unassembled WGS sequence"/>
</dbReference>
<sequence>MNCLNIRSKPRSCSSEFPCPPVSPRPMCWSSERSRLDVATLMATGQGEITKWLLSSGSQGSLSPDLGRAGRVRCQQIQQVLDGSVSVTAWRQYRSFPSSYYVSS</sequence>
<protein>
    <submittedName>
        <fullName evidence="1">Uncharacterized protein</fullName>
    </submittedName>
</protein>
<reference evidence="1" key="1">
    <citation type="journal article" date="2023" name="G3 (Bethesda)">
        <title>A reference genome for the long-term kleptoplast-retaining sea slug Elysia crispata morphotype clarki.</title>
        <authorList>
            <person name="Eastman K.E."/>
            <person name="Pendleton A.L."/>
            <person name="Shaikh M.A."/>
            <person name="Suttiyut T."/>
            <person name="Ogas R."/>
            <person name="Tomko P."/>
            <person name="Gavelis G."/>
            <person name="Widhalm J.R."/>
            <person name="Wisecaver J.H."/>
        </authorList>
    </citation>
    <scope>NUCLEOTIDE SEQUENCE</scope>
    <source>
        <strain evidence="1">ECLA1</strain>
    </source>
</reference>
<evidence type="ECO:0000313" key="1">
    <source>
        <dbReference type="EMBL" id="KAK3791962.1"/>
    </source>
</evidence>
<dbReference type="EMBL" id="JAWDGP010001412">
    <property type="protein sequence ID" value="KAK3791962.1"/>
    <property type="molecule type" value="Genomic_DNA"/>
</dbReference>
<gene>
    <name evidence="1" type="ORF">RRG08_052672</name>
</gene>
<dbReference type="AlphaFoldDB" id="A0AAE1AQ45"/>